<feature type="compositionally biased region" description="Basic residues" evidence="10">
    <location>
        <begin position="498"/>
        <end position="515"/>
    </location>
</feature>
<organism evidence="12 13">
    <name type="scientific">Glonium stellatum</name>
    <dbReference type="NCBI Taxonomy" id="574774"/>
    <lineage>
        <taxon>Eukaryota</taxon>
        <taxon>Fungi</taxon>
        <taxon>Dikarya</taxon>
        <taxon>Ascomycota</taxon>
        <taxon>Pezizomycotina</taxon>
        <taxon>Dothideomycetes</taxon>
        <taxon>Pleosporomycetidae</taxon>
        <taxon>Gloniales</taxon>
        <taxon>Gloniaceae</taxon>
        <taxon>Glonium</taxon>
    </lineage>
</organism>
<keyword evidence="4 8" id="KW-0853">WD repeat</keyword>
<dbReference type="Gene3D" id="2.130.10.10">
    <property type="entry name" value="YVTN repeat-like/Quinoprotein amine dehydrogenase"/>
    <property type="match status" value="1"/>
</dbReference>
<dbReference type="InterPro" id="IPR036322">
    <property type="entry name" value="WD40_repeat_dom_sf"/>
</dbReference>
<dbReference type="GO" id="GO:0032040">
    <property type="term" value="C:small-subunit processome"/>
    <property type="evidence" value="ECO:0007669"/>
    <property type="project" value="TreeGrafter"/>
</dbReference>
<dbReference type="InterPro" id="IPR001680">
    <property type="entry name" value="WD40_rpt"/>
</dbReference>
<evidence type="ECO:0000256" key="10">
    <source>
        <dbReference type="SAM" id="MobiDB-lite"/>
    </source>
</evidence>
<dbReference type="PROSITE" id="PS50082">
    <property type="entry name" value="WD_REPEATS_2"/>
    <property type="match status" value="1"/>
</dbReference>
<proteinExistence type="predicted"/>
<dbReference type="InterPro" id="IPR019775">
    <property type="entry name" value="WD40_repeat_CS"/>
</dbReference>
<keyword evidence="13" id="KW-1185">Reference proteome</keyword>
<dbReference type="PROSITE" id="PS50294">
    <property type="entry name" value="WD_REPEATS_REGION"/>
    <property type="match status" value="1"/>
</dbReference>
<dbReference type="OrthoDB" id="10251154at2759"/>
<gene>
    <name evidence="12" type="ORF">AOQ84DRAFT_338818</name>
</gene>
<sequence>MDLDMVELSNAPTIRRKSMTEPAGPDSEALALKQHATEAQKTYGRGKQIRTRSVKDKKLRHNLKSLENKYRDATLQAKNAEILLEHSSGFLEPESALERTYKVRQDEIRADVAVETAKKGFELKLEGLGPYDVCEYARNGRELLIAGRKGHVATMDWRDGKLGCELQLAETIRDAKWLHNNQSFAVAQKKNVFIYAKDGVEIHRLGRHVEVTHMEFLPYHFLLSTVSTAGILRYTDTSTGQMVAELPTHLGPPTSLCQNPSNAILHIGHQKGTVTLWSPNSSTPLVKLLPHHGPVRGLAVDRSGRYMVSTGQDRRMSVWDIRMFKEVHTHHLRQPGATISISDRDLTAVGWGTQVFIFKSDLFTKSLDSLDPSEAAQPKVPAPYMAWGGEGQTISRVRYCPFEDVLGISHTSGFSSILVPGAGEPNFDALEYGTNPYETTKQRQEAEVRALLNKLQPEMISLDPNFVGNLDLASAEQRKREKDLDAKPEDKIKKLKERGRGRNSALRRHLRKRGQKNVIDEEKVRAREALQMQNGREREKLERLEVEYGPALARFARKGA</sequence>
<feature type="region of interest" description="Disordered" evidence="10">
    <location>
        <begin position="498"/>
        <end position="519"/>
    </location>
</feature>
<evidence type="ECO:0000256" key="4">
    <source>
        <dbReference type="ARBA" id="ARBA00022574"/>
    </source>
</evidence>
<comment type="subcellular location">
    <subcellularLocation>
        <location evidence="2">Nucleus</location>
        <location evidence="2">Nucleolus</location>
    </subcellularLocation>
</comment>
<evidence type="ECO:0000256" key="3">
    <source>
        <dbReference type="ARBA" id="ARBA00022552"/>
    </source>
</evidence>
<dbReference type="InterPro" id="IPR040315">
    <property type="entry name" value="WDR46/Utp7"/>
</dbReference>
<evidence type="ECO:0000259" key="11">
    <source>
        <dbReference type="SMART" id="SM01033"/>
    </source>
</evidence>
<dbReference type="EMBL" id="KV749425">
    <property type="protein sequence ID" value="OCL09504.1"/>
    <property type="molecule type" value="Genomic_DNA"/>
</dbReference>
<protein>
    <recommendedName>
        <fullName evidence="7">U three protein 7</fullName>
    </recommendedName>
</protein>
<keyword evidence="5" id="KW-0677">Repeat</keyword>
<dbReference type="Pfam" id="PF08149">
    <property type="entry name" value="BING4CT"/>
    <property type="match status" value="1"/>
</dbReference>
<dbReference type="GO" id="GO:0030686">
    <property type="term" value="C:90S preribosome"/>
    <property type="evidence" value="ECO:0007669"/>
    <property type="project" value="TreeGrafter"/>
</dbReference>
<accession>A0A8E2F2Z9</accession>
<evidence type="ECO:0000256" key="1">
    <source>
        <dbReference type="ARBA" id="ARBA00004099"/>
    </source>
</evidence>
<dbReference type="GO" id="GO:0000462">
    <property type="term" value="P:maturation of SSU-rRNA from tricistronic rRNA transcript (SSU-rRNA, 5.8S rRNA, LSU-rRNA)"/>
    <property type="evidence" value="ECO:0007669"/>
    <property type="project" value="TreeGrafter"/>
</dbReference>
<evidence type="ECO:0000256" key="2">
    <source>
        <dbReference type="ARBA" id="ARBA00004604"/>
    </source>
</evidence>
<feature type="region of interest" description="Disordered" evidence="10">
    <location>
        <begin position="1"/>
        <end position="25"/>
    </location>
</feature>
<dbReference type="Pfam" id="PF00400">
    <property type="entry name" value="WD40"/>
    <property type="match status" value="1"/>
</dbReference>
<feature type="domain" description="BING4 C-terminal" evidence="11">
    <location>
        <begin position="383"/>
        <end position="464"/>
    </location>
</feature>
<dbReference type="PANTHER" id="PTHR14085:SF3">
    <property type="entry name" value="WD REPEAT-CONTAINING PROTEIN 46"/>
    <property type="match status" value="1"/>
</dbReference>
<feature type="repeat" description="WD" evidence="8">
    <location>
        <begin position="288"/>
        <end position="329"/>
    </location>
</feature>
<dbReference type="SMART" id="SM01033">
    <property type="entry name" value="BING4CT"/>
    <property type="match status" value="1"/>
</dbReference>
<dbReference type="InterPro" id="IPR015943">
    <property type="entry name" value="WD40/YVTN_repeat-like_dom_sf"/>
</dbReference>
<keyword evidence="3" id="KW-0698">rRNA processing</keyword>
<feature type="coiled-coil region" evidence="9">
    <location>
        <begin position="56"/>
        <end position="83"/>
    </location>
</feature>
<evidence type="ECO:0000256" key="6">
    <source>
        <dbReference type="ARBA" id="ARBA00023242"/>
    </source>
</evidence>
<evidence type="ECO:0000256" key="9">
    <source>
        <dbReference type="SAM" id="Coils"/>
    </source>
</evidence>
<evidence type="ECO:0000256" key="8">
    <source>
        <dbReference type="PROSITE-ProRule" id="PRU00221"/>
    </source>
</evidence>
<reference evidence="12 13" key="1">
    <citation type="journal article" date="2016" name="Nat. Commun.">
        <title>Ectomycorrhizal ecology is imprinted in the genome of the dominant symbiotic fungus Cenococcum geophilum.</title>
        <authorList>
            <consortium name="DOE Joint Genome Institute"/>
            <person name="Peter M."/>
            <person name="Kohler A."/>
            <person name="Ohm R.A."/>
            <person name="Kuo A."/>
            <person name="Krutzmann J."/>
            <person name="Morin E."/>
            <person name="Arend M."/>
            <person name="Barry K.W."/>
            <person name="Binder M."/>
            <person name="Choi C."/>
            <person name="Clum A."/>
            <person name="Copeland A."/>
            <person name="Grisel N."/>
            <person name="Haridas S."/>
            <person name="Kipfer T."/>
            <person name="LaButti K."/>
            <person name="Lindquist E."/>
            <person name="Lipzen A."/>
            <person name="Maire R."/>
            <person name="Meier B."/>
            <person name="Mihaltcheva S."/>
            <person name="Molinier V."/>
            <person name="Murat C."/>
            <person name="Poggeler S."/>
            <person name="Quandt C.A."/>
            <person name="Sperisen C."/>
            <person name="Tritt A."/>
            <person name="Tisserant E."/>
            <person name="Crous P.W."/>
            <person name="Henrissat B."/>
            <person name="Nehls U."/>
            <person name="Egli S."/>
            <person name="Spatafora J.W."/>
            <person name="Grigoriev I.V."/>
            <person name="Martin F.M."/>
        </authorList>
    </citation>
    <scope>NUCLEOTIDE SEQUENCE [LARGE SCALE GENOMIC DNA]</scope>
    <source>
        <strain evidence="12 13">CBS 207.34</strain>
    </source>
</reference>
<evidence type="ECO:0000313" key="12">
    <source>
        <dbReference type="EMBL" id="OCL09504.1"/>
    </source>
</evidence>
<dbReference type="FunFam" id="2.130.10.10:FF:000378">
    <property type="entry name" value="U3 small nucleolar RNA-associated protein 7"/>
    <property type="match status" value="1"/>
</dbReference>
<evidence type="ECO:0000256" key="5">
    <source>
        <dbReference type="ARBA" id="ARBA00022737"/>
    </source>
</evidence>
<keyword evidence="9" id="KW-0175">Coiled coil</keyword>
<dbReference type="PROSITE" id="PS00678">
    <property type="entry name" value="WD_REPEATS_1"/>
    <property type="match status" value="1"/>
</dbReference>
<dbReference type="SUPFAM" id="SSF50978">
    <property type="entry name" value="WD40 repeat-like"/>
    <property type="match status" value="1"/>
</dbReference>
<dbReference type="Proteomes" id="UP000250140">
    <property type="component" value="Unassembled WGS sequence"/>
</dbReference>
<evidence type="ECO:0000313" key="13">
    <source>
        <dbReference type="Proteomes" id="UP000250140"/>
    </source>
</evidence>
<keyword evidence="6" id="KW-0539">Nucleus</keyword>
<name>A0A8E2F2Z9_9PEZI</name>
<evidence type="ECO:0000256" key="7">
    <source>
        <dbReference type="ARBA" id="ARBA00076453"/>
    </source>
</evidence>
<dbReference type="AlphaFoldDB" id="A0A8E2F2Z9"/>
<dbReference type="InterPro" id="IPR012952">
    <property type="entry name" value="BING4_C_dom"/>
</dbReference>
<dbReference type="SMART" id="SM00320">
    <property type="entry name" value="WD40"/>
    <property type="match status" value="3"/>
</dbReference>
<dbReference type="PANTHER" id="PTHR14085">
    <property type="entry name" value="WD-REPEAT PROTEIN BING4"/>
    <property type="match status" value="1"/>
</dbReference>
<comment type="function">
    <text evidence="1">Involved in nucleolar processing of pre-18S ribosomal RNA.</text>
</comment>